<sequence>MAHCIPRNVISWKIVCYFLASAVFIIVMTIIVDRGELDSSIEMEISQVELLQMRQYTYLPETNLSDFQITKRFPKVIEFALNPKIRFGNEETRFVGFTDRTPSHTSSRKVIYLATPYFGEWNAKHYYALHLGDTTFRRYSCPTSECYVTKDSTKVLKADAVLFHLRDLEVYSLPKRRTPEQVWILYSMEPPWLEIQDLRKFKGIFNWTMSYRRGSDVLMRYGFIGRKPSNSKVLWKRQKAGLDDDRAAWLVSNCRTDGNREGYVERLRKVFPVDVYGGCGKESCRPAETHKCYARLEFRYKFYLAFENAVCRDYVTEKLFNALEYDMVPVVFGGANYSHIVPEGSVINAMDFRSPEHLGRYLWKVSKNDTLYRSFFTWKQHYRSYIQPWMCDLCSKLHEKRPVSKQLDLEEWWNEGNSCKRWMNESFEIPKESVFPVYNVTLFM</sequence>
<dbReference type="InterPro" id="IPR038577">
    <property type="entry name" value="GT10-like_C_sf"/>
</dbReference>
<evidence type="ECO:0000256" key="5">
    <source>
        <dbReference type="ARBA" id="ARBA00022679"/>
    </source>
</evidence>
<proteinExistence type="inferred from homology"/>
<feature type="transmembrane region" description="Helical" evidence="12">
    <location>
        <begin position="12"/>
        <end position="32"/>
    </location>
</feature>
<dbReference type="EC" id="2.4.1.-" evidence="12"/>
<dbReference type="InterPro" id="IPR001503">
    <property type="entry name" value="Glyco_trans_10"/>
</dbReference>
<keyword evidence="9 12" id="KW-0333">Golgi apparatus</keyword>
<gene>
    <name evidence="15" type="ORF">JTE90_006405</name>
</gene>
<evidence type="ECO:0000256" key="8">
    <source>
        <dbReference type="ARBA" id="ARBA00022989"/>
    </source>
</evidence>
<organism evidence="15 16">
    <name type="scientific">Oedothorax gibbosus</name>
    <dbReference type="NCBI Taxonomy" id="931172"/>
    <lineage>
        <taxon>Eukaryota</taxon>
        <taxon>Metazoa</taxon>
        <taxon>Ecdysozoa</taxon>
        <taxon>Arthropoda</taxon>
        <taxon>Chelicerata</taxon>
        <taxon>Arachnida</taxon>
        <taxon>Araneae</taxon>
        <taxon>Araneomorphae</taxon>
        <taxon>Entelegynae</taxon>
        <taxon>Araneoidea</taxon>
        <taxon>Linyphiidae</taxon>
        <taxon>Erigoninae</taxon>
        <taxon>Oedothorax</taxon>
    </lineage>
</organism>
<comment type="pathway">
    <text evidence="2">Protein modification; protein glycosylation.</text>
</comment>
<evidence type="ECO:0000256" key="10">
    <source>
        <dbReference type="ARBA" id="ARBA00023136"/>
    </source>
</evidence>
<feature type="domain" description="Fucosyltransferase C-terminal" evidence="13">
    <location>
        <begin position="246"/>
        <end position="412"/>
    </location>
</feature>
<dbReference type="Pfam" id="PF17039">
    <property type="entry name" value="Glyco_tran_10_N"/>
    <property type="match status" value="1"/>
</dbReference>
<evidence type="ECO:0000256" key="9">
    <source>
        <dbReference type="ARBA" id="ARBA00023034"/>
    </source>
</evidence>
<accession>A0AAV6VXK9</accession>
<evidence type="ECO:0000259" key="13">
    <source>
        <dbReference type="Pfam" id="PF00852"/>
    </source>
</evidence>
<keyword evidence="6 12" id="KW-0812">Transmembrane</keyword>
<dbReference type="InterPro" id="IPR055270">
    <property type="entry name" value="Glyco_tran_10_C"/>
</dbReference>
<evidence type="ECO:0000256" key="2">
    <source>
        <dbReference type="ARBA" id="ARBA00004922"/>
    </source>
</evidence>
<keyword evidence="8 12" id="KW-1133">Transmembrane helix</keyword>
<comment type="subcellular location">
    <subcellularLocation>
        <location evidence="1 12">Golgi apparatus</location>
        <location evidence="1 12">Golgi stack membrane</location>
        <topology evidence="1 12">Single-pass type II membrane protein</topology>
    </subcellularLocation>
</comment>
<evidence type="ECO:0000256" key="7">
    <source>
        <dbReference type="ARBA" id="ARBA00022968"/>
    </source>
</evidence>
<evidence type="ECO:0000313" key="16">
    <source>
        <dbReference type="Proteomes" id="UP000827092"/>
    </source>
</evidence>
<evidence type="ECO:0000256" key="11">
    <source>
        <dbReference type="ARBA" id="ARBA00023180"/>
    </source>
</evidence>
<evidence type="ECO:0000256" key="3">
    <source>
        <dbReference type="ARBA" id="ARBA00008919"/>
    </source>
</evidence>
<dbReference type="Gene3D" id="3.40.50.11660">
    <property type="entry name" value="Glycosyl transferase family 10, C-terminal domain"/>
    <property type="match status" value="1"/>
</dbReference>
<comment type="similarity">
    <text evidence="3 12">Belongs to the glycosyltransferase 10 family.</text>
</comment>
<dbReference type="AlphaFoldDB" id="A0AAV6VXK9"/>
<dbReference type="InterPro" id="IPR031481">
    <property type="entry name" value="Glyco_tran_10_N"/>
</dbReference>
<dbReference type="FunFam" id="3.40.50.11660:FF:000006">
    <property type="entry name" value="Alpha-(1,3)-fucosyltransferase C"/>
    <property type="match status" value="1"/>
</dbReference>
<feature type="domain" description="Fucosyltransferase N-terminal" evidence="14">
    <location>
        <begin position="108"/>
        <end position="222"/>
    </location>
</feature>
<name>A0AAV6VXK9_9ARAC</name>
<keyword evidence="5 12" id="KW-0808">Transferase</keyword>
<keyword evidence="4 12" id="KW-0328">Glycosyltransferase</keyword>
<comment type="caution">
    <text evidence="15">The sequence shown here is derived from an EMBL/GenBank/DDBJ whole genome shotgun (WGS) entry which is preliminary data.</text>
</comment>
<dbReference type="Proteomes" id="UP000827092">
    <property type="component" value="Unassembled WGS sequence"/>
</dbReference>
<protein>
    <recommendedName>
        <fullName evidence="12">Fucosyltransferase</fullName>
        <ecNumber evidence="12">2.4.1.-</ecNumber>
    </recommendedName>
</protein>
<dbReference type="GO" id="GO:0032580">
    <property type="term" value="C:Golgi cisterna membrane"/>
    <property type="evidence" value="ECO:0007669"/>
    <property type="project" value="UniProtKB-SubCell"/>
</dbReference>
<keyword evidence="11" id="KW-0325">Glycoprotein</keyword>
<keyword evidence="10 12" id="KW-0472">Membrane</keyword>
<evidence type="ECO:0000313" key="15">
    <source>
        <dbReference type="EMBL" id="KAG8200826.1"/>
    </source>
</evidence>
<keyword evidence="7" id="KW-0735">Signal-anchor</keyword>
<dbReference type="PANTHER" id="PTHR48438:SF1">
    <property type="entry name" value="ALPHA-(1,3)-FUCOSYLTRANSFERASE C-RELATED"/>
    <property type="match status" value="1"/>
</dbReference>
<evidence type="ECO:0000259" key="14">
    <source>
        <dbReference type="Pfam" id="PF17039"/>
    </source>
</evidence>
<dbReference type="GO" id="GO:0008417">
    <property type="term" value="F:fucosyltransferase activity"/>
    <property type="evidence" value="ECO:0007669"/>
    <property type="project" value="InterPro"/>
</dbReference>
<dbReference type="SUPFAM" id="SSF53756">
    <property type="entry name" value="UDP-Glycosyltransferase/glycogen phosphorylase"/>
    <property type="match status" value="1"/>
</dbReference>
<evidence type="ECO:0000256" key="1">
    <source>
        <dbReference type="ARBA" id="ARBA00004447"/>
    </source>
</evidence>
<evidence type="ECO:0000256" key="12">
    <source>
        <dbReference type="RuleBase" id="RU003832"/>
    </source>
</evidence>
<reference evidence="15 16" key="1">
    <citation type="journal article" date="2022" name="Nat. Ecol. Evol.">
        <title>A masculinizing supergene underlies an exaggerated male reproductive morph in a spider.</title>
        <authorList>
            <person name="Hendrickx F."/>
            <person name="De Corte Z."/>
            <person name="Sonet G."/>
            <person name="Van Belleghem S.M."/>
            <person name="Kostlbacher S."/>
            <person name="Vangestel C."/>
        </authorList>
    </citation>
    <scope>NUCLEOTIDE SEQUENCE [LARGE SCALE GENOMIC DNA]</scope>
    <source>
        <strain evidence="15">W744_W776</strain>
    </source>
</reference>
<keyword evidence="16" id="KW-1185">Reference proteome</keyword>
<evidence type="ECO:0000256" key="6">
    <source>
        <dbReference type="ARBA" id="ARBA00022692"/>
    </source>
</evidence>
<dbReference type="EMBL" id="JAFNEN010000013">
    <property type="protein sequence ID" value="KAG8200826.1"/>
    <property type="molecule type" value="Genomic_DNA"/>
</dbReference>
<dbReference type="Pfam" id="PF00852">
    <property type="entry name" value="Glyco_transf_10"/>
    <property type="match status" value="1"/>
</dbReference>
<dbReference type="PANTHER" id="PTHR48438">
    <property type="entry name" value="ALPHA-(1,3)-FUCOSYLTRANSFERASE C-RELATED"/>
    <property type="match status" value="1"/>
</dbReference>
<evidence type="ECO:0000256" key="4">
    <source>
        <dbReference type="ARBA" id="ARBA00022676"/>
    </source>
</evidence>